<evidence type="ECO:0000313" key="3">
    <source>
        <dbReference type="Proteomes" id="UP000027822"/>
    </source>
</evidence>
<comment type="caution">
    <text evidence="2">The sequence shown here is derived from an EMBL/GenBank/DDBJ whole genome shotgun (WGS) entry which is preliminary data.</text>
</comment>
<dbReference type="RefSeq" id="WP_034637127.1">
    <property type="nucleotide sequence ID" value="NZ_CBCSJC010000004.1"/>
</dbReference>
<dbReference type="Pfam" id="PF12867">
    <property type="entry name" value="DinB_2"/>
    <property type="match status" value="1"/>
</dbReference>
<dbReference type="AlphaFoldDB" id="A0A073K1L9"/>
<evidence type="ECO:0000259" key="1">
    <source>
        <dbReference type="Pfam" id="PF12867"/>
    </source>
</evidence>
<sequence>MVQSKANMSIEMLLQGLQVTRTAILSEIEMLTDTEVNTKPRRDKWSIIQILHHLHLVEQSVTSALLYGLHKNERNPVTHKNLQIMLDRTAKREAPQHMEPTETLMKKQQMIQLLRNSREALVNALHTVVNEKDLIEKSLRHPVFHDLNLYQWIQVLDLHEQRHLTQLKEAKYSIYKR</sequence>
<dbReference type="SUPFAM" id="SSF109854">
    <property type="entry name" value="DinB/YfiT-like putative metalloenzymes"/>
    <property type="match status" value="1"/>
</dbReference>
<gene>
    <name evidence="2" type="ORF">BAMA_13225</name>
</gene>
<dbReference type="eggNOG" id="COG2318">
    <property type="taxonomic scope" value="Bacteria"/>
</dbReference>
<organism evidence="2 3">
    <name type="scientific">Bacillus manliponensis</name>
    <dbReference type="NCBI Taxonomy" id="574376"/>
    <lineage>
        <taxon>Bacteria</taxon>
        <taxon>Bacillati</taxon>
        <taxon>Bacillota</taxon>
        <taxon>Bacilli</taxon>
        <taxon>Bacillales</taxon>
        <taxon>Bacillaceae</taxon>
        <taxon>Bacillus</taxon>
        <taxon>Bacillus cereus group</taxon>
    </lineage>
</organism>
<proteinExistence type="predicted"/>
<dbReference type="Gene3D" id="1.20.120.450">
    <property type="entry name" value="dinb family like domain"/>
    <property type="match status" value="1"/>
</dbReference>
<protein>
    <submittedName>
        <fullName evidence="2">Putrescine importer</fullName>
    </submittedName>
</protein>
<dbReference type="InterPro" id="IPR024775">
    <property type="entry name" value="DinB-like"/>
</dbReference>
<dbReference type="Proteomes" id="UP000027822">
    <property type="component" value="Unassembled WGS sequence"/>
</dbReference>
<dbReference type="EMBL" id="JOTN01000003">
    <property type="protein sequence ID" value="KEK20380.1"/>
    <property type="molecule type" value="Genomic_DNA"/>
</dbReference>
<accession>A0A073K1L9</accession>
<dbReference type="STRING" id="574376.BAMA_13225"/>
<name>A0A073K1L9_9BACI</name>
<feature type="domain" description="DinB-like" evidence="1">
    <location>
        <begin position="18"/>
        <end position="167"/>
    </location>
</feature>
<evidence type="ECO:0000313" key="2">
    <source>
        <dbReference type="EMBL" id="KEK20380.1"/>
    </source>
</evidence>
<dbReference type="InterPro" id="IPR034660">
    <property type="entry name" value="DinB/YfiT-like"/>
</dbReference>
<keyword evidence="3" id="KW-1185">Reference proteome</keyword>
<reference evidence="2 3" key="1">
    <citation type="submission" date="2014-06" db="EMBL/GenBank/DDBJ databases">
        <title>Draft genome sequence of Bacillus manliponensis JCM 15802 (MCCC 1A00708).</title>
        <authorList>
            <person name="Lai Q."/>
            <person name="Liu Y."/>
            <person name="Shao Z."/>
        </authorList>
    </citation>
    <scope>NUCLEOTIDE SEQUENCE [LARGE SCALE GENOMIC DNA]</scope>
    <source>
        <strain evidence="2 3">JCM 15802</strain>
    </source>
</reference>
<dbReference type="OrthoDB" id="5464839at2"/>